<dbReference type="EMBL" id="VSSQ01013436">
    <property type="protein sequence ID" value="MPM51484.1"/>
    <property type="molecule type" value="Genomic_DNA"/>
</dbReference>
<sequence length="71" mass="7784">MAVATDIDDAVHLLAQHFVYNAVHELRALLQILGTISVSLEKAQITQNIVISGFVAGSRNAIDDFRRIEHG</sequence>
<gene>
    <name evidence="1" type="ORF">SDC9_98233</name>
</gene>
<name>A0A645APE9_9ZZZZ</name>
<proteinExistence type="predicted"/>
<dbReference type="AlphaFoldDB" id="A0A645APE9"/>
<comment type="caution">
    <text evidence="1">The sequence shown here is derived from an EMBL/GenBank/DDBJ whole genome shotgun (WGS) entry which is preliminary data.</text>
</comment>
<protein>
    <submittedName>
        <fullName evidence="1">Uncharacterized protein</fullName>
    </submittedName>
</protein>
<reference evidence="1" key="1">
    <citation type="submission" date="2019-08" db="EMBL/GenBank/DDBJ databases">
        <authorList>
            <person name="Kucharzyk K."/>
            <person name="Murdoch R.W."/>
            <person name="Higgins S."/>
            <person name="Loffler F."/>
        </authorList>
    </citation>
    <scope>NUCLEOTIDE SEQUENCE</scope>
</reference>
<accession>A0A645APE9</accession>
<organism evidence="1">
    <name type="scientific">bioreactor metagenome</name>
    <dbReference type="NCBI Taxonomy" id="1076179"/>
    <lineage>
        <taxon>unclassified sequences</taxon>
        <taxon>metagenomes</taxon>
        <taxon>ecological metagenomes</taxon>
    </lineage>
</organism>
<evidence type="ECO:0000313" key="1">
    <source>
        <dbReference type="EMBL" id="MPM51484.1"/>
    </source>
</evidence>